<organism evidence="4 5">
    <name type="scientific">Arcanobacterium bovis</name>
    <dbReference type="NCBI Taxonomy" id="2529275"/>
    <lineage>
        <taxon>Bacteria</taxon>
        <taxon>Bacillati</taxon>
        <taxon>Actinomycetota</taxon>
        <taxon>Actinomycetes</taxon>
        <taxon>Actinomycetales</taxon>
        <taxon>Actinomycetaceae</taxon>
        <taxon>Arcanobacterium</taxon>
    </lineage>
</organism>
<dbReference type="Pfam" id="PF19187">
    <property type="entry name" value="HTH_PafC"/>
    <property type="match status" value="1"/>
</dbReference>
<dbReference type="PIRSF" id="PIRSF016838">
    <property type="entry name" value="PafC"/>
    <property type="match status" value="1"/>
</dbReference>
<dbReference type="RefSeq" id="WP_131280061.1">
    <property type="nucleotide sequence ID" value="NZ_JBHSLR010000009.1"/>
</dbReference>
<gene>
    <name evidence="4" type="ORF">EZJ44_03270</name>
</gene>
<dbReference type="InterPro" id="IPR028349">
    <property type="entry name" value="PafC-like"/>
</dbReference>
<comment type="caution">
    <text evidence="4">The sequence shown here is derived from an EMBL/GenBank/DDBJ whole genome shotgun (WGS) entry which is preliminary data.</text>
</comment>
<feature type="domain" description="WCX" evidence="3">
    <location>
        <begin position="244"/>
        <end position="303"/>
    </location>
</feature>
<dbReference type="InterPro" id="IPR051534">
    <property type="entry name" value="CBASS_pafABC_assoc_protein"/>
</dbReference>
<feature type="domain" description="WYL" evidence="1">
    <location>
        <begin position="151"/>
        <end position="216"/>
    </location>
</feature>
<keyword evidence="5" id="KW-1185">Reference proteome</keyword>
<dbReference type="InterPro" id="IPR057727">
    <property type="entry name" value="WCX_dom"/>
</dbReference>
<proteinExistence type="predicted"/>
<evidence type="ECO:0000313" key="5">
    <source>
        <dbReference type="Proteomes" id="UP000293036"/>
    </source>
</evidence>
<dbReference type="InterPro" id="IPR043839">
    <property type="entry name" value="PafC_HTH"/>
</dbReference>
<evidence type="ECO:0000259" key="1">
    <source>
        <dbReference type="Pfam" id="PF13280"/>
    </source>
</evidence>
<dbReference type="EMBL" id="SJDT01000002">
    <property type="protein sequence ID" value="TBW22929.1"/>
    <property type="molecule type" value="Genomic_DNA"/>
</dbReference>
<dbReference type="PANTHER" id="PTHR34580:SF1">
    <property type="entry name" value="PROTEIN PAFC"/>
    <property type="match status" value="1"/>
</dbReference>
<evidence type="ECO:0000313" key="4">
    <source>
        <dbReference type="EMBL" id="TBW22929.1"/>
    </source>
</evidence>
<dbReference type="PROSITE" id="PS52050">
    <property type="entry name" value="WYL"/>
    <property type="match status" value="1"/>
</dbReference>
<protein>
    <submittedName>
        <fullName evidence="4">WYL domain-containing protein</fullName>
    </submittedName>
</protein>
<dbReference type="Pfam" id="PF25583">
    <property type="entry name" value="WCX"/>
    <property type="match status" value="1"/>
</dbReference>
<feature type="domain" description="PafC HTH" evidence="2">
    <location>
        <begin position="8"/>
        <end position="120"/>
    </location>
</feature>
<dbReference type="Proteomes" id="UP000293036">
    <property type="component" value="Unassembled WGS sequence"/>
</dbReference>
<dbReference type="Pfam" id="PF13280">
    <property type="entry name" value="WYL"/>
    <property type="match status" value="1"/>
</dbReference>
<name>A0A4V6MYT6_9ACTO</name>
<dbReference type="AlphaFoldDB" id="A0A4V6MYT6"/>
<reference evidence="4 5" key="1">
    <citation type="submission" date="2019-02" db="EMBL/GenBank/DDBJ databases">
        <title>Arcanobacterium bovis sp. nov., isolated from the milk of a cow with mastitis.</title>
        <authorList>
            <person name="Sammra O."/>
            <person name="Foster G."/>
            <person name="Hassan A."/>
            <person name="Alssahen M."/>
            <person name="Laemmler C."/>
            <person name="Borowiak M."/>
            <person name="Malorny B."/>
            <person name="Abdulmawjood A."/>
        </authorList>
    </citation>
    <scope>NUCLEOTIDE SEQUENCE [LARGE SCALE GENOMIC DNA]</scope>
    <source>
        <strain evidence="4 5">C605018/01/1</strain>
    </source>
</reference>
<dbReference type="PANTHER" id="PTHR34580">
    <property type="match status" value="1"/>
</dbReference>
<dbReference type="OrthoDB" id="3268390at2"/>
<accession>A0A4V6MYT6</accession>
<dbReference type="InterPro" id="IPR026881">
    <property type="entry name" value="WYL_dom"/>
</dbReference>
<evidence type="ECO:0000259" key="2">
    <source>
        <dbReference type="Pfam" id="PF19187"/>
    </source>
</evidence>
<evidence type="ECO:0000259" key="3">
    <source>
        <dbReference type="Pfam" id="PF25583"/>
    </source>
</evidence>
<sequence length="325" mass="35904">MVDLSLALKVSVLSYVQSHGPITLGELAAHFHRSVSQMHKELKELFVVELVDSEGGFVSSVPISIELEPDPDGIVSVSQLEELAPPLFTLAEIIALLGAIDYLLSAAQEMQRRSLLHLRAILVDAAQQAGFGSALWPAPSIVYSQEVTGLFDQAISQRQKVSFRYWKANRGMRAESVTVCGFPVAIDSGHHPLVDVFDDEHAAIHSYRLDRIADVSISNDVLPAKAFQHAQRMAKNETMEFTGHDVVIRCAPSARWLAESVPNVRSAADDGELVITLPIANRGWLRSVLVQLGSAVHSLEPRSFFAQDFAHIRELLQYYENMEAR</sequence>